<name>A0A194Q4P3_PAPXU</name>
<organism evidence="2 3">
    <name type="scientific">Papilio xuthus</name>
    <name type="common">Asian swallowtail butterfly</name>
    <dbReference type="NCBI Taxonomy" id="66420"/>
    <lineage>
        <taxon>Eukaryota</taxon>
        <taxon>Metazoa</taxon>
        <taxon>Ecdysozoa</taxon>
        <taxon>Arthropoda</taxon>
        <taxon>Hexapoda</taxon>
        <taxon>Insecta</taxon>
        <taxon>Pterygota</taxon>
        <taxon>Neoptera</taxon>
        <taxon>Endopterygota</taxon>
        <taxon>Lepidoptera</taxon>
        <taxon>Glossata</taxon>
        <taxon>Ditrysia</taxon>
        <taxon>Papilionoidea</taxon>
        <taxon>Papilionidae</taxon>
        <taxon>Papilioninae</taxon>
        <taxon>Papilio</taxon>
    </lineage>
</organism>
<feature type="region of interest" description="Disordered" evidence="1">
    <location>
        <begin position="173"/>
        <end position="202"/>
    </location>
</feature>
<dbReference type="PANTHER" id="PTHR33887:SF4">
    <property type="entry name" value="AB2-183"/>
    <property type="match status" value="1"/>
</dbReference>
<keyword evidence="3" id="KW-1185">Reference proteome</keyword>
<gene>
    <name evidence="2" type="ORF">RR46_02707</name>
</gene>
<feature type="compositionally biased region" description="Low complexity" evidence="1">
    <location>
        <begin position="183"/>
        <end position="202"/>
    </location>
</feature>
<dbReference type="EMBL" id="KQ459465">
    <property type="protein sequence ID" value="KPJ00319.1"/>
    <property type="molecule type" value="Genomic_DNA"/>
</dbReference>
<evidence type="ECO:0000313" key="2">
    <source>
        <dbReference type="EMBL" id="KPJ00319.1"/>
    </source>
</evidence>
<protein>
    <submittedName>
        <fullName evidence="2">Uncharacterized protein CXorf65-like</fullName>
    </submittedName>
</protein>
<dbReference type="Proteomes" id="UP000053268">
    <property type="component" value="Unassembled WGS sequence"/>
</dbReference>
<evidence type="ECO:0000256" key="1">
    <source>
        <dbReference type="SAM" id="MobiDB-lite"/>
    </source>
</evidence>
<proteinExistence type="predicted"/>
<reference evidence="2 3" key="1">
    <citation type="journal article" date="2015" name="Nat. Commun.">
        <title>Outbred genome sequencing and CRISPR/Cas9 gene editing in butterflies.</title>
        <authorList>
            <person name="Li X."/>
            <person name="Fan D."/>
            <person name="Zhang W."/>
            <person name="Liu G."/>
            <person name="Zhang L."/>
            <person name="Zhao L."/>
            <person name="Fang X."/>
            <person name="Chen L."/>
            <person name="Dong Y."/>
            <person name="Chen Y."/>
            <person name="Ding Y."/>
            <person name="Zhao R."/>
            <person name="Feng M."/>
            <person name="Zhu Y."/>
            <person name="Feng Y."/>
            <person name="Jiang X."/>
            <person name="Zhu D."/>
            <person name="Xiang H."/>
            <person name="Feng X."/>
            <person name="Li S."/>
            <person name="Wang J."/>
            <person name="Zhang G."/>
            <person name="Kronforst M.R."/>
            <person name="Wang W."/>
        </authorList>
    </citation>
    <scope>NUCLEOTIDE SEQUENCE [LARGE SCALE GENOMIC DNA]</scope>
    <source>
        <strain evidence="2">Ya'a_city_454_Px</strain>
        <tissue evidence="2">Whole body</tissue>
    </source>
</reference>
<dbReference type="Pfam" id="PF15874">
    <property type="entry name" value="Il2rg"/>
    <property type="match status" value="1"/>
</dbReference>
<dbReference type="PANTHER" id="PTHR33887">
    <property type="entry name" value="PB1 DOMAIN-CONTAINING PROTEIN"/>
    <property type="match status" value="1"/>
</dbReference>
<dbReference type="InterPro" id="IPR039471">
    <property type="entry name" value="CXorf65-like"/>
</dbReference>
<evidence type="ECO:0000313" key="3">
    <source>
        <dbReference type="Proteomes" id="UP000053268"/>
    </source>
</evidence>
<sequence>MRSRYARRIRIDSAVIPCRRRAVRHSCVQCNAYRSRNALHRAAGGRRVSDEPELSYSLVRKRSSESELDSSVEETLLLNPDCHVRVMLEYIRKKCKLGIYTHFDICDEDGVLKKLFSLPPYTNGAEYFEHRKTYYVIVLQEIDRRVTALPQLNHENRLYAELKTRIRNYMLSEDGSRHTSPMSKQSPSLPSKTSLKPGTKKK</sequence>
<dbReference type="AlphaFoldDB" id="A0A194Q4P3"/>
<accession>A0A194Q4P3</accession>